<feature type="compositionally biased region" description="Pro residues" evidence="4">
    <location>
        <begin position="253"/>
        <end position="279"/>
    </location>
</feature>
<feature type="region of interest" description="Disordered" evidence="4">
    <location>
        <begin position="222"/>
        <end position="287"/>
    </location>
</feature>
<dbReference type="PRINTS" id="PR00320">
    <property type="entry name" value="GPROTEINBRPT"/>
</dbReference>
<dbReference type="Pfam" id="PF20703">
    <property type="entry name" value="nSTAND1"/>
    <property type="match status" value="1"/>
</dbReference>
<accession>A0A401W0N8</accession>
<dbReference type="PANTHER" id="PTHR44129">
    <property type="entry name" value="WD REPEAT-CONTAINING PROTEIN POP1"/>
    <property type="match status" value="1"/>
</dbReference>
<dbReference type="PROSITE" id="PS50082">
    <property type="entry name" value="WD_REPEATS_2"/>
    <property type="match status" value="11"/>
</dbReference>
<feature type="repeat" description="WD" evidence="3">
    <location>
        <begin position="1255"/>
        <end position="1296"/>
    </location>
</feature>
<dbReference type="Pfam" id="PF00400">
    <property type="entry name" value="WD40"/>
    <property type="match status" value="12"/>
</dbReference>
<dbReference type="CDD" id="cd00200">
    <property type="entry name" value="WD40"/>
    <property type="match status" value="2"/>
</dbReference>
<dbReference type="InterPro" id="IPR036322">
    <property type="entry name" value="WD40_repeat_dom_sf"/>
</dbReference>
<dbReference type="PROSITE" id="PS00678">
    <property type="entry name" value="WD_REPEATS_1"/>
    <property type="match status" value="6"/>
</dbReference>
<feature type="region of interest" description="Disordered" evidence="4">
    <location>
        <begin position="1"/>
        <end position="27"/>
    </location>
</feature>
<protein>
    <recommendedName>
        <fullName evidence="5">HTH cro/C1-type domain-containing protein</fullName>
    </recommendedName>
</protein>
<keyword evidence="7" id="KW-1185">Reference proteome</keyword>
<feature type="repeat" description="WD" evidence="3">
    <location>
        <begin position="1171"/>
        <end position="1212"/>
    </location>
</feature>
<evidence type="ECO:0000259" key="5">
    <source>
        <dbReference type="SMART" id="SM00530"/>
    </source>
</evidence>
<dbReference type="InterPro" id="IPR001387">
    <property type="entry name" value="Cro/C1-type_HTH"/>
</dbReference>
<comment type="caution">
    <text evidence="6">The sequence shown here is derived from an EMBL/GenBank/DDBJ whole genome shotgun (WGS) entry which is preliminary data.</text>
</comment>
<name>A0A401W0N8_STREY</name>
<feature type="repeat" description="WD" evidence="3">
    <location>
        <begin position="708"/>
        <end position="749"/>
    </location>
</feature>
<feature type="repeat" description="WD" evidence="3">
    <location>
        <begin position="750"/>
        <end position="791"/>
    </location>
</feature>
<dbReference type="SUPFAM" id="SSF52540">
    <property type="entry name" value="P-loop containing nucleoside triphosphate hydrolases"/>
    <property type="match status" value="1"/>
</dbReference>
<dbReference type="InterPro" id="IPR001680">
    <property type="entry name" value="WD40_rpt"/>
</dbReference>
<dbReference type="InterPro" id="IPR019775">
    <property type="entry name" value="WD40_repeat_CS"/>
</dbReference>
<evidence type="ECO:0000256" key="2">
    <source>
        <dbReference type="ARBA" id="ARBA00022737"/>
    </source>
</evidence>
<keyword evidence="2" id="KW-0677">Repeat</keyword>
<dbReference type="Proteomes" id="UP000286746">
    <property type="component" value="Unassembled WGS sequence"/>
</dbReference>
<feature type="domain" description="HTH cro/C1-type" evidence="5">
    <location>
        <begin position="34"/>
        <end position="90"/>
    </location>
</feature>
<proteinExistence type="predicted"/>
<organism evidence="6 7">
    <name type="scientific">Streptomyces paromomycinus</name>
    <name type="common">Streptomyces rimosus subsp. paromomycinus</name>
    <dbReference type="NCBI Taxonomy" id="92743"/>
    <lineage>
        <taxon>Bacteria</taxon>
        <taxon>Bacillati</taxon>
        <taxon>Actinomycetota</taxon>
        <taxon>Actinomycetes</taxon>
        <taxon>Kitasatosporales</taxon>
        <taxon>Streptomycetaceae</taxon>
        <taxon>Streptomyces</taxon>
    </lineage>
</organism>
<feature type="repeat" description="WD" evidence="3">
    <location>
        <begin position="1213"/>
        <end position="1254"/>
    </location>
</feature>
<evidence type="ECO:0000313" key="7">
    <source>
        <dbReference type="Proteomes" id="UP000286746"/>
    </source>
</evidence>
<feature type="repeat" description="WD" evidence="3">
    <location>
        <begin position="1043"/>
        <end position="1084"/>
    </location>
</feature>
<feature type="repeat" description="WD" evidence="3">
    <location>
        <begin position="876"/>
        <end position="917"/>
    </location>
</feature>
<dbReference type="InterPro" id="IPR049052">
    <property type="entry name" value="nSTAND1"/>
</dbReference>
<dbReference type="InterPro" id="IPR027417">
    <property type="entry name" value="P-loop_NTPase"/>
</dbReference>
<dbReference type="SUPFAM" id="SSF50978">
    <property type="entry name" value="WD40 repeat-like"/>
    <property type="match status" value="2"/>
</dbReference>
<feature type="repeat" description="WD" evidence="3">
    <location>
        <begin position="1085"/>
        <end position="1118"/>
    </location>
</feature>
<dbReference type="InterPro" id="IPR015943">
    <property type="entry name" value="WD40/YVTN_repeat-like_dom_sf"/>
</dbReference>
<evidence type="ECO:0000256" key="4">
    <source>
        <dbReference type="SAM" id="MobiDB-lite"/>
    </source>
</evidence>
<dbReference type="InterPro" id="IPR020472">
    <property type="entry name" value="WD40_PAC1"/>
</dbReference>
<feature type="repeat" description="WD" evidence="3">
    <location>
        <begin position="834"/>
        <end position="875"/>
    </location>
</feature>
<keyword evidence="1 3" id="KW-0853">WD repeat</keyword>
<dbReference type="SMART" id="SM00530">
    <property type="entry name" value="HTH_XRE"/>
    <property type="match status" value="1"/>
</dbReference>
<feature type="repeat" description="WD" evidence="3">
    <location>
        <begin position="792"/>
        <end position="833"/>
    </location>
</feature>
<evidence type="ECO:0000256" key="1">
    <source>
        <dbReference type="ARBA" id="ARBA00022574"/>
    </source>
</evidence>
<sequence>MAGIAGGGQHKPRLGRPERPVDPQAGPVERLAWELRRLRQRAGTPSYRTLAKTAHYSASTLAEAAKGERLPTLDVVLAYAQACGGERAEWEARWRAAAGAGGGEPVTARCPYPGLAAFEAANAPEYFGRATLTKELSGRVEQHALTVVFGASGSGKSSLLRAGLLPHLGAHWHPVLLTPGARPLSALAAAVARLVAEPGPPGGGGPAADTVPVAGEAAEAVGAAGKEGAGEGAGEGEDGGGTDEQARTDDRPTPVPETPAPEPSAPEVPAPESPPPEDPATPLRRSLDDDPAALDLALRTWLAARPDSARALLVVDQFEEVFTLCADEAERTAFLGAVADLARSDDRRIRLAVGIRADFYARCFVHPGLVAVLRTAAQLPVGPPSRAELRDIIAEPAVRSGVQVDADLVEAVLAEAAGQPGALPLVGHAMREAWQRRSGDTLRLADYRATGGMRGAVAQTAERMYEEAAPRQRDVMRAVFLRLTALGEGTEDTRRRLARRELDGLAEPQEIDGLLRKLAAARLVVLSDGKVEVAHEAVIRAWPRLRHWLDEDREALRTHRRLTAAAEAWHELGRDAGALYRGAQLAGAQAWERVHGAALNALERDFLRSATGADRRRGRRARWLTASLGALLVLALIAAGIAFEQRADAEAQRRIAVSRQYAAEAAELRREQPQAAALTALYGYRQAPTVEARGSLLSAYGAFRANQFTGHTGVVTAVAYSPDGRTLATGSVDRTVKLWDTATDRLRGTFIGHIGPVYALAFSPDGRYLATAGDDTTVRLWDVANRRLLGVLDGPSGRVMSLSFSRDSRTLASGSTGDTVRLWDVASRRPAADLTGHKGNVTAVSFSPDGKVLASAGDDRTVRLWDARTHRPLATLTGHVQPVFALAFSPDGRSLASGGGDRTVRLWDVAGRRRTGELTGTADRVTALAWSPGRRTLAVGSYDGIVRLWDVSARHAREKFTARVESASALSYAPGGNALAAPADDDTGTVRLWRIAGQGRERLGGRQGGITSVAVSPDGRTIAAAGSELSLWSADRPRPLRSLDAPPGMITSLVFSPAGDVFASVHADRTVRLWDVRSGRLLAALRGHTNTVREVAFSKDGKRLASVGDDRQLMLWDVAGHRRKAVRQLSGSGSTVTFAPDGRTLAVTENAHNRGVVRLWDAVTLDEAARFTGRSYPVFAAAFADDGKTLATSGTDHDILLWDVPGRRLAATLRGHSSSVASLAFSPDSRSLASGGDDDTVRLWDVAARSTTAVLSGHTGSVLSLSYWPNGRSLVSGSADGTVREWSVDAGETARNICRLSRQGHWAQTARGVPADWYCR</sequence>
<dbReference type="PROSITE" id="PS50294">
    <property type="entry name" value="WD_REPEATS_REGION"/>
    <property type="match status" value="11"/>
</dbReference>
<dbReference type="RefSeq" id="WP_125054178.1">
    <property type="nucleotide sequence ID" value="NZ_BHZD01000001.1"/>
</dbReference>
<dbReference type="EMBL" id="BHZD01000001">
    <property type="protein sequence ID" value="GCD42920.1"/>
    <property type="molecule type" value="Genomic_DNA"/>
</dbReference>
<evidence type="ECO:0000313" key="6">
    <source>
        <dbReference type="EMBL" id="GCD42920.1"/>
    </source>
</evidence>
<reference evidence="6 7" key="1">
    <citation type="submission" date="2018-11" db="EMBL/GenBank/DDBJ databases">
        <title>Whole genome sequence of Streptomyces paromomycinus NBRC 15454(T).</title>
        <authorList>
            <person name="Komaki H."/>
            <person name="Tamura T."/>
        </authorList>
    </citation>
    <scope>NUCLEOTIDE SEQUENCE [LARGE SCALE GENOMIC DNA]</scope>
    <source>
        <strain evidence="6 7">NBRC 15454</strain>
    </source>
</reference>
<dbReference type="Gene3D" id="2.130.10.10">
    <property type="entry name" value="YVTN repeat-like/Quinoprotein amine dehydrogenase"/>
    <property type="match status" value="4"/>
</dbReference>
<feature type="repeat" description="WD" evidence="3">
    <location>
        <begin position="918"/>
        <end position="959"/>
    </location>
</feature>
<dbReference type="SMART" id="SM00320">
    <property type="entry name" value="WD40"/>
    <property type="match status" value="13"/>
</dbReference>
<dbReference type="InterPro" id="IPR050349">
    <property type="entry name" value="WD_LIS1/nudF_dynein_reg"/>
</dbReference>
<evidence type="ECO:0000256" key="3">
    <source>
        <dbReference type="PROSITE-ProRule" id="PRU00221"/>
    </source>
</evidence>
<gene>
    <name evidence="6" type="ORF">GKJPGBOP_02595</name>
</gene>
<dbReference type="CDD" id="cd00093">
    <property type="entry name" value="HTH_XRE"/>
    <property type="match status" value="1"/>
</dbReference>